<name>A0ABW8IRG4_9GAMM</name>
<dbReference type="EMBL" id="JADIKG010000010">
    <property type="protein sequence ID" value="MFK2872530.1"/>
    <property type="molecule type" value="Genomic_DNA"/>
</dbReference>
<dbReference type="Pfam" id="PF08123">
    <property type="entry name" value="DOT1"/>
    <property type="match status" value="1"/>
</dbReference>
<evidence type="ECO:0000313" key="2">
    <source>
        <dbReference type="EMBL" id="MFK2872530.1"/>
    </source>
</evidence>
<dbReference type="CDD" id="cd02440">
    <property type="entry name" value="AdoMet_MTases"/>
    <property type="match status" value="1"/>
</dbReference>
<gene>
    <name evidence="2" type="ORF">ISP13_03230</name>
</gene>
<accession>A0ABW8IRG4</accession>
<dbReference type="SUPFAM" id="SSF53335">
    <property type="entry name" value="S-adenosyl-L-methionine-dependent methyltransferases"/>
    <property type="match status" value="1"/>
</dbReference>
<sequence>MSTLQTLLETLEQDDSLRRPEQLRQRIEVLDRIETYLIHGQHQEGEDSALHRRAQAMCADLEATNRELYQSIRRKIQQGSGAGTLFEWVNAWSDAARPLDQLNGIGYDFLDVLVSGVLQFEEPGDRVTELTPDMLFYQPTPARDIFDFISRAKLGEKDVVIDLGSGLGHVSLLTAICTRTRCIGIELEAAYADCANKSAQSLNLHNATFIAQDVRSADFSSGTVFYLYTPFSGAILRHVLDMLKLEAANREIRLCTLGPCTPVIAQEGWLKAVDTPDIDRVAIFHSV</sequence>
<dbReference type="InterPro" id="IPR025789">
    <property type="entry name" value="DOT1_dom"/>
</dbReference>
<reference evidence="2 3" key="1">
    <citation type="submission" date="2020-10" db="EMBL/GenBank/DDBJ databases">
        <title>Phylogeny of dyella-like bacteria.</title>
        <authorList>
            <person name="Fu J."/>
        </authorList>
    </citation>
    <scope>NUCLEOTIDE SEQUENCE [LARGE SCALE GENOMIC DNA]</scope>
    <source>
        <strain evidence="2 3">DHOB07</strain>
    </source>
</reference>
<feature type="domain" description="DOT1" evidence="1">
    <location>
        <begin position="145"/>
        <end position="209"/>
    </location>
</feature>
<protein>
    <recommendedName>
        <fullName evidence="1">DOT1 domain-containing protein</fullName>
    </recommendedName>
</protein>
<dbReference type="Proteomes" id="UP001620405">
    <property type="component" value="Unassembled WGS sequence"/>
</dbReference>
<evidence type="ECO:0000259" key="1">
    <source>
        <dbReference type="Pfam" id="PF08123"/>
    </source>
</evidence>
<evidence type="ECO:0000313" key="3">
    <source>
        <dbReference type="Proteomes" id="UP001620405"/>
    </source>
</evidence>
<dbReference type="Gene3D" id="3.40.50.150">
    <property type="entry name" value="Vaccinia Virus protein VP39"/>
    <property type="match status" value="1"/>
</dbReference>
<dbReference type="RefSeq" id="WP_284400113.1">
    <property type="nucleotide sequence ID" value="NZ_BSNQ01000005.1"/>
</dbReference>
<comment type="caution">
    <text evidence="2">The sequence shown here is derived from an EMBL/GenBank/DDBJ whole genome shotgun (WGS) entry which is preliminary data.</text>
</comment>
<proteinExistence type="predicted"/>
<keyword evidence="3" id="KW-1185">Reference proteome</keyword>
<organism evidence="2 3">
    <name type="scientific">Dyella lipolytica</name>
    <dbReference type="NCBI Taxonomy" id="1867835"/>
    <lineage>
        <taxon>Bacteria</taxon>
        <taxon>Pseudomonadati</taxon>
        <taxon>Pseudomonadota</taxon>
        <taxon>Gammaproteobacteria</taxon>
        <taxon>Lysobacterales</taxon>
        <taxon>Rhodanobacteraceae</taxon>
        <taxon>Dyella</taxon>
    </lineage>
</organism>
<dbReference type="InterPro" id="IPR029063">
    <property type="entry name" value="SAM-dependent_MTases_sf"/>
</dbReference>